<dbReference type="PROSITE" id="PS51257">
    <property type="entry name" value="PROKAR_LIPOPROTEIN"/>
    <property type="match status" value="1"/>
</dbReference>
<evidence type="ECO:0000256" key="1">
    <source>
        <dbReference type="SAM" id="SignalP"/>
    </source>
</evidence>
<dbReference type="InterPro" id="IPR025510">
    <property type="entry name" value="DUF4397"/>
</dbReference>
<feature type="chain" id="PRO_5046552111" evidence="1">
    <location>
        <begin position="21"/>
        <end position="229"/>
    </location>
</feature>
<dbReference type="Proteomes" id="UP001336835">
    <property type="component" value="Unassembled WGS sequence"/>
</dbReference>
<sequence length="229" mass="24535">MKLLNYKVIIAAIALSVGFASCSKIKSTPVQLSGLSLINAVPSAEKLDIFIDNGKVTNNNFAFLDKWDYANAYSGNRKVDISKQGSGLNLRTEVISLEPQLGYSLFVIDKLDNVRLLLLKDDLTAPASGKAKVRFVNLSPDSDPLDLAIVGKADPLATNKAFKEFSTFEAVDAAASVTFNIKNKATGAVLATLTNINVESGKIYTIYARGLKASVDGPTVFGATIFTHK</sequence>
<dbReference type="EMBL" id="JAZDQT010000004">
    <property type="protein sequence ID" value="MEE1947270.1"/>
    <property type="molecule type" value="Genomic_DNA"/>
</dbReference>
<evidence type="ECO:0000313" key="4">
    <source>
        <dbReference type="Proteomes" id="UP001336835"/>
    </source>
</evidence>
<keyword evidence="4" id="KW-1185">Reference proteome</keyword>
<proteinExistence type="predicted"/>
<evidence type="ECO:0000313" key="3">
    <source>
        <dbReference type="EMBL" id="MEE1947270.1"/>
    </source>
</evidence>
<dbReference type="RefSeq" id="WP_330109558.1">
    <property type="nucleotide sequence ID" value="NZ_JAZDQT010000004.1"/>
</dbReference>
<reference evidence="3 4" key="1">
    <citation type="submission" date="2024-01" db="EMBL/GenBank/DDBJ databases">
        <title>Pedobacter sp. nov., isolated from fresh soil.</title>
        <authorList>
            <person name="Le N.T.T."/>
        </authorList>
    </citation>
    <scope>NUCLEOTIDE SEQUENCE [LARGE SCALE GENOMIC DNA]</scope>
    <source>
        <strain evidence="3 4">KR3-3</strain>
    </source>
</reference>
<feature type="signal peptide" evidence="1">
    <location>
        <begin position="1"/>
        <end position="20"/>
    </location>
</feature>
<accession>A0ABU7ICQ8</accession>
<evidence type="ECO:0000259" key="2">
    <source>
        <dbReference type="Pfam" id="PF14344"/>
    </source>
</evidence>
<organism evidence="3 4">
    <name type="scientific">Pedobacter albus</name>
    <dbReference type="NCBI Taxonomy" id="3113905"/>
    <lineage>
        <taxon>Bacteria</taxon>
        <taxon>Pseudomonadati</taxon>
        <taxon>Bacteroidota</taxon>
        <taxon>Sphingobacteriia</taxon>
        <taxon>Sphingobacteriales</taxon>
        <taxon>Sphingobacteriaceae</taxon>
        <taxon>Pedobacter</taxon>
    </lineage>
</organism>
<protein>
    <submittedName>
        <fullName evidence="3">DUF4397 domain-containing protein</fullName>
    </submittedName>
</protein>
<dbReference type="Pfam" id="PF14344">
    <property type="entry name" value="DUF4397"/>
    <property type="match status" value="1"/>
</dbReference>
<name>A0ABU7ICQ8_9SPHI</name>
<comment type="caution">
    <text evidence="3">The sequence shown here is derived from an EMBL/GenBank/DDBJ whole genome shotgun (WGS) entry which is preliminary data.</text>
</comment>
<gene>
    <name evidence="3" type="ORF">VRU48_19245</name>
</gene>
<feature type="domain" description="DUF4397" evidence="2">
    <location>
        <begin position="34"/>
        <end position="147"/>
    </location>
</feature>
<keyword evidence="1" id="KW-0732">Signal</keyword>